<evidence type="ECO:0000256" key="3">
    <source>
        <dbReference type="RuleBase" id="RU369035"/>
    </source>
</evidence>
<dbReference type="GO" id="GO:0180010">
    <property type="term" value="P:co-transcriptional mRNA 3'-end processing, cleavage and polyadenylation pathway"/>
    <property type="evidence" value="ECO:0007669"/>
    <property type="project" value="UniProtKB-UniRule"/>
</dbReference>
<reference evidence="6" key="1">
    <citation type="submission" date="2023-03" db="EMBL/GenBank/DDBJ databases">
        <title>Mating type loci evolution in Malassezia.</title>
        <authorList>
            <person name="Coelho M.A."/>
        </authorList>
    </citation>
    <scope>NUCLEOTIDE SEQUENCE</scope>
    <source>
        <strain evidence="6">CBS 11721</strain>
    </source>
</reference>
<feature type="compositionally biased region" description="Basic and acidic residues" evidence="4">
    <location>
        <begin position="757"/>
        <end position="768"/>
    </location>
</feature>
<feature type="region of interest" description="Disordered" evidence="4">
    <location>
        <begin position="463"/>
        <end position="498"/>
    </location>
</feature>
<feature type="region of interest" description="Disordered" evidence="4">
    <location>
        <begin position="741"/>
        <end position="773"/>
    </location>
</feature>
<dbReference type="PANTHER" id="PTHR19980">
    <property type="entry name" value="RNA CLEAVAGE STIMULATION FACTOR"/>
    <property type="match status" value="1"/>
</dbReference>
<dbReference type="Proteomes" id="UP001219933">
    <property type="component" value="Chromosome 1"/>
</dbReference>
<feature type="compositionally biased region" description="Basic and acidic residues" evidence="4">
    <location>
        <begin position="488"/>
        <end position="498"/>
    </location>
</feature>
<dbReference type="GO" id="GO:0003729">
    <property type="term" value="F:mRNA binding"/>
    <property type="evidence" value="ECO:0007669"/>
    <property type="project" value="TreeGrafter"/>
</dbReference>
<evidence type="ECO:0000256" key="1">
    <source>
        <dbReference type="ARBA" id="ARBA00022737"/>
    </source>
</evidence>
<organism evidence="6 7">
    <name type="scientific">Malassezia cuniculi</name>
    <dbReference type="NCBI Taxonomy" id="948313"/>
    <lineage>
        <taxon>Eukaryota</taxon>
        <taxon>Fungi</taxon>
        <taxon>Dikarya</taxon>
        <taxon>Basidiomycota</taxon>
        <taxon>Ustilaginomycotina</taxon>
        <taxon>Malasseziomycetes</taxon>
        <taxon>Malasseziales</taxon>
        <taxon>Malasseziaceae</taxon>
        <taxon>Malassezia</taxon>
    </lineage>
</organism>
<feature type="region of interest" description="Disordered" evidence="4">
    <location>
        <begin position="1"/>
        <end position="67"/>
    </location>
</feature>
<dbReference type="Pfam" id="PF05843">
    <property type="entry name" value="Suf"/>
    <property type="match status" value="1"/>
</dbReference>
<feature type="region of interest" description="Disordered" evidence="4">
    <location>
        <begin position="681"/>
        <end position="706"/>
    </location>
</feature>
<keyword evidence="1" id="KW-0677">Repeat</keyword>
<dbReference type="GO" id="GO:0005737">
    <property type="term" value="C:cytoplasm"/>
    <property type="evidence" value="ECO:0007669"/>
    <property type="project" value="UniProtKB-SubCell"/>
</dbReference>
<evidence type="ECO:0000256" key="2">
    <source>
        <dbReference type="ARBA" id="ARBA00023242"/>
    </source>
</evidence>
<evidence type="ECO:0000313" key="7">
    <source>
        <dbReference type="Proteomes" id="UP001219933"/>
    </source>
</evidence>
<dbReference type="InterPro" id="IPR011990">
    <property type="entry name" value="TPR-like_helical_dom_sf"/>
</dbReference>
<dbReference type="GO" id="GO:0005634">
    <property type="term" value="C:nucleus"/>
    <property type="evidence" value="ECO:0007669"/>
    <property type="project" value="UniProtKB-SubCell"/>
</dbReference>
<evidence type="ECO:0000259" key="5">
    <source>
        <dbReference type="Pfam" id="PF05843"/>
    </source>
</evidence>
<name>A0AAF0J4V3_9BASI</name>
<dbReference type="EMBL" id="CP119877">
    <property type="protein sequence ID" value="WFD33538.1"/>
    <property type="molecule type" value="Genomic_DNA"/>
</dbReference>
<dbReference type="InterPro" id="IPR008847">
    <property type="entry name" value="Suf"/>
</dbReference>
<feature type="compositionally biased region" description="Low complexity" evidence="4">
    <location>
        <begin position="33"/>
        <end position="57"/>
    </location>
</feature>
<dbReference type="SMART" id="SM00386">
    <property type="entry name" value="HAT"/>
    <property type="match status" value="7"/>
</dbReference>
<dbReference type="Gene3D" id="1.25.40.1040">
    <property type="match status" value="2"/>
</dbReference>
<keyword evidence="3" id="KW-0507">mRNA processing</keyword>
<dbReference type="AlphaFoldDB" id="A0AAF0J4V3"/>
<feature type="domain" description="Suppressor of forked" evidence="5">
    <location>
        <begin position="72"/>
        <end position="669"/>
    </location>
</feature>
<protein>
    <recommendedName>
        <fullName evidence="3">mRNA 3'-end-processing protein RNA14</fullName>
    </recommendedName>
</protein>
<keyword evidence="2 3" id="KW-0539">Nucleus</keyword>
<comment type="function">
    <text evidence="3">Component of the cleavage factor IA (CFIA) complex, which is involved in the endonucleolytic cleavage during polyadenylation-dependent pre-mRNA 3'-end formation.</text>
</comment>
<dbReference type="InterPro" id="IPR045243">
    <property type="entry name" value="Rna14-like"/>
</dbReference>
<comment type="subcellular location">
    <subcellularLocation>
        <location evidence="3">Nucleus</location>
    </subcellularLocation>
    <subcellularLocation>
        <location evidence="3">Cytoplasm</location>
    </subcellularLocation>
    <text evidence="3">Nucleus and/or cytoplasm.</text>
</comment>
<keyword evidence="3" id="KW-0963">Cytoplasm</keyword>
<dbReference type="PANTHER" id="PTHR19980:SF0">
    <property type="entry name" value="CLEAVAGE STIMULATION FACTOR SUBUNIT 3"/>
    <property type="match status" value="1"/>
</dbReference>
<evidence type="ECO:0000256" key="4">
    <source>
        <dbReference type="SAM" id="MobiDB-lite"/>
    </source>
</evidence>
<dbReference type="SUPFAM" id="SSF48452">
    <property type="entry name" value="TPR-like"/>
    <property type="match status" value="2"/>
</dbReference>
<proteinExistence type="predicted"/>
<sequence>MDATATDGQVPDAQPVQSTAVPSAAPAVQADGTPEPSSRASAPAEPQQPAAAASKPATSKKARADKPISAREALEAVIATEPRNPEAWHSLLDLALRTHDMADIRATYDRFFEIYPNAAAQWIAYAELELGQSNFAQVDAIFVRSLRTTLSIDLWKFYLAYTRRVNPLPPFTGEENSPRDQTQRVLEGAYEFALKYVGWHHESGDIWQDYIALVRSRETSGSWQEGQKMDQLRRIFQRAVAVPIDNVEAIWREYDAYESGLNKVTAKKFLGEKSPAYMQARTVLRELKSKTNALERPPLPTLPTWVAPHLSTRSSVTDRSQYDAWHEYLRWEESNPLMIEDAAALQSRILSAYRHAVMHIRFDPVVWFMASKYCASVRRPEAGQWLRSGIAACPWSFLLHFAFAEQAQAEGQYAEGTAVLDALVEYVGRQIDSRLAALAQRHAQVDTEIAAAKAKAIQRLQQLDSAPDDDDEPAGALADVDRSMNAQRAERKEQLDKEAAPELDEWRAAAAQLWIKYMHFVRRAEGIRATRQVFSRARRSPHCTWPVYEANALLEYHCSKDAVVATKVFELALKMFGSVPQLVVRYLDFLISVNDDTNARALFERTISGMPADHARLVWERWAAYEYCYGDASAISRLESRLGDLYPDELPVERAANRSRYDTLDFVRTMDMGLHVRASDAQDGASGGGAAGGASGGAAGGAAGGVGSSSAAAGAASSAASGAASAQSGPRTMEDIRRALVAGGESEKRGTTPLREPASKKAKTESSGRAETPTGIPDALTYFVSLLPAAALFDGPVFSPDAIVECLQHTALPPMRVYTSAVVFPCTFAQVAQGNIYTERVMALLNIDGSAYVYERVVIDPKRILSFSEYLPVREHIEYRPYDKDDHAVVFEQRAEIECKGIHGQTEESFLSNIAHPPVWRLARLDTPFD</sequence>
<keyword evidence="7" id="KW-1185">Reference proteome</keyword>
<gene>
    <name evidence="6" type="primary">RNA14</name>
    <name evidence="6" type="ORF">MCUN1_000351</name>
</gene>
<feature type="compositionally biased region" description="Gly residues" evidence="4">
    <location>
        <begin position="685"/>
        <end position="706"/>
    </location>
</feature>
<accession>A0AAF0J4V3</accession>
<dbReference type="InterPro" id="IPR003107">
    <property type="entry name" value="HAT"/>
</dbReference>
<evidence type="ECO:0000313" key="6">
    <source>
        <dbReference type="EMBL" id="WFD33538.1"/>
    </source>
</evidence>